<evidence type="ECO:0008006" key="4">
    <source>
        <dbReference type="Google" id="ProtNLM"/>
    </source>
</evidence>
<dbReference type="PROSITE" id="PS51257">
    <property type="entry name" value="PROKAR_LIPOPROTEIN"/>
    <property type="match status" value="1"/>
</dbReference>
<dbReference type="OrthoDB" id="2970578at2"/>
<evidence type="ECO:0000313" key="2">
    <source>
        <dbReference type="EMBL" id="RCW74718.1"/>
    </source>
</evidence>
<feature type="chain" id="PRO_5016604051" description="Lipoprotein" evidence="1">
    <location>
        <begin position="23"/>
        <end position="165"/>
    </location>
</feature>
<organism evidence="2 3">
    <name type="scientific">Saliterribacillus persicus</name>
    <dbReference type="NCBI Taxonomy" id="930114"/>
    <lineage>
        <taxon>Bacteria</taxon>
        <taxon>Bacillati</taxon>
        <taxon>Bacillota</taxon>
        <taxon>Bacilli</taxon>
        <taxon>Bacillales</taxon>
        <taxon>Bacillaceae</taxon>
        <taxon>Saliterribacillus</taxon>
    </lineage>
</organism>
<dbReference type="RefSeq" id="WP_114351840.1">
    <property type="nucleotide sequence ID" value="NZ_QPJJ01000003.1"/>
</dbReference>
<comment type="caution">
    <text evidence="2">The sequence shown here is derived from an EMBL/GenBank/DDBJ whole genome shotgun (WGS) entry which is preliminary data.</text>
</comment>
<gene>
    <name evidence="2" type="ORF">DFR57_10314</name>
</gene>
<feature type="signal peptide" evidence="1">
    <location>
        <begin position="1"/>
        <end position="22"/>
    </location>
</feature>
<dbReference type="Proteomes" id="UP000252585">
    <property type="component" value="Unassembled WGS sequence"/>
</dbReference>
<keyword evidence="1" id="KW-0732">Signal</keyword>
<evidence type="ECO:0000256" key="1">
    <source>
        <dbReference type="SAM" id="SignalP"/>
    </source>
</evidence>
<dbReference type="EMBL" id="QPJJ01000003">
    <property type="protein sequence ID" value="RCW74718.1"/>
    <property type="molecule type" value="Genomic_DNA"/>
</dbReference>
<name>A0A368Y5W2_9BACI</name>
<reference evidence="2 3" key="1">
    <citation type="submission" date="2018-07" db="EMBL/GenBank/DDBJ databases">
        <title>Genomic Encyclopedia of Type Strains, Phase IV (KMG-IV): sequencing the most valuable type-strain genomes for metagenomic binning, comparative biology and taxonomic classification.</title>
        <authorList>
            <person name="Goeker M."/>
        </authorList>
    </citation>
    <scope>NUCLEOTIDE SEQUENCE [LARGE SCALE GENOMIC DNA]</scope>
    <source>
        <strain evidence="2 3">DSM 27696</strain>
    </source>
</reference>
<sequence length="165" mass="18981">MKKILMFTILLLFLVGCSKDEANSLEVSADEENSSNEEAIDPMYDNPYFEVSQVDEWVVEEQKSTEKEGVFVNNSSVAIVSKLDENKKETWKNQVMASFSNNAEITEEMENYFAVETKRKENIRGDVYKLEGSSHDVLVIIMTPEKAYAETKETIQNFKHYITLK</sequence>
<dbReference type="AlphaFoldDB" id="A0A368Y5W2"/>
<accession>A0A368Y5W2</accession>
<keyword evidence="3" id="KW-1185">Reference proteome</keyword>
<evidence type="ECO:0000313" key="3">
    <source>
        <dbReference type="Proteomes" id="UP000252585"/>
    </source>
</evidence>
<protein>
    <recommendedName>
        <fullName evidence="4">Lipoprotein</fullName>
    </recommendedName>
</protein>
<proteinExistence type="predicted"/>